<evidence type="ECO:0000313" key="2">
    <source>
        <dbReference type="Proteomes" id="UP000444316"/>
    </source>
</evidence>
<evidence type="ECO:0008006" key="3">
    <source>
        <dbReference type="Google" id="ProtNLM"/>
    </source>
</evidence>
<dbReference type="RefSeq" id="WP_155434589.1">
    <property type="nucleotide sequence ID" value="NZ_WWCL01000004.1"/>
</dbReference>
<organism evidence="1 2">
    <name type="scientific">Duganella fentianensis</name>
    <dbReference type="NCBI Taxonomy" id="2692177"/>
    <lineage>
        <taxon>Bacteria</taxon>
        <taxon>Pseudomonadati</taxon>
        <taxon>Pseudomonadota</taxon>
        <taxon>Betaproteobacteria</taxon>
        <taxon>Burkholderiales</taxon>
        <taxon>Oxalobacteraceae</taxon>
        <taxon>Telluria group</taxon>
        <taxon>Duganella</taxon>
    </lineage>
</organism>
<comment type="caution">
    <text evidence="1">The sequence shown here is derived from an EMBL/GenBank/DDBJ whole genome shotgun (WGS) entry which is preliminary data.</text>
</comment>
<keyword evidence="2" id="KW-1185">Reference proteome</keyword>
<dbReference type="EMBL" id="WWCL01000004">
    <property type="protein sequence ID" value="MYN47217.1"/>
    <property type="molecule type" value="Genomic_DNA"/>
</dbReference>
<evidence type="ECO:0000313" key="1">
    <source>
        <dbReference type="EMBL" id="MYN47217.1"/>
    </source>
</evidence>
<protein>
    <recommendedName>
        <fullName evidence="3">DUF1484 family protein</fullName>
    </recommendedName>
</protein>
<accession>A0A845I4E3</accession>
<gene>
    <name evidence="1" type="ORF">GTP23_19420</name>
</gene>
<name>A0A845I4E3_9BURK</name>
<dbReference type="AlphaFoldDB" id="A0A845I4E3"/>
<reference evidence="1" key="1">
    <citation type="submission" date="2019-12" db="EMBL/GenBank/DDBJ databases">
        <title>Novel species isolated from a subtropical stream in China.</title>
        <authorList>
            <person name="Lu H."/>
        </authorList>
    </citation>
    <scope>NUCLEOTIDE SEQUENCE [LARGE SCALE GENOMIC DNA]</scope>
    <source>
        <strain evidence="1">FT93W</strain>
    </source>
</reference>
<proteinExistence type="predicted"/>
<dbReference type="Proteomes" id="UP000444316">
    <property type="component" value="Unassembled WGS sequence"/>
</dbReference>
<sequence length="111" mass="12262">MLPTLEIHHRFQLLTQAVGQAAQACSGERLLPAELRNSVQRLDQHADKLGEMLATADSAQLERLLAAMRVLVERARQVCINVPQISAHTRSAVQAVQSQLQELQTDLSTRA</sequence>